<feature type="compositionally biased region" description="Polar residues" evidence="1">
    <location>
        <begin position="202"/>
        <end position="215"/>
    </location>
</feature>
<feature type="compositionally biased region" description="Polar residues" evidence="1">
    <location>
        <begin position="171"/>
        <end position="183"/>
    </location>
</feature>
<feature type="compositionally biased region" description="Polar residues" evidence="1">
    <location>
        <begin position="74"/>
        <end position="84"/>
    </location>
</feature>
<feature type="region of interest" description="Disordered" evidence="1">
    <location>
        <begin position="26"/>
        <end position="51"/>
    </location>
</feature>
<comment type="caution">
    <text evidence="2">The sequence shown here is derived from an EMBL/GenBank/DDBJ whole genome shotgun (WGS) entry which is preliminary data.</text>
</comment>
<name>A0A6A5HS26_CAERE</name>
<gene>
    <name evidence="2" type="ORF">GCK72_001261</name>
</gene>
<dbReference type="CTD" id="9811000"/>
<feature type="compositionally biased region" description="Low complexity" evidence="1">
    <location>
        <begin position="139"/>
        <end position="151"/>
    </location>
</feature>
<dbReference type="AlphaFoldDB" id="A0A6A5HS26"/>
<dbReference type="Proteomes" id="UP000483820">
    <property type="component" value="Chromosome I"/>
</dbReference>
<accession>A0A6A5HS26</accession>
<feature type="compositionally biased region" description="Low complexity" evidence="1">
    <location>
        <begin position="34"/>
        <end position="51"/>
    </location>
</feature>
<proteinExistence type="predicted"/>
<evidence type="ECO:0000313" key="3">
    <source>
        <dbReference type="Proteomes" id="UP000483820"/>
    </source>
</evidence>
<protein>
    <submittedName>
        <fullName evidence="2">Uncharacterized protein</fullName>
    </submittedName>
</protein>
<feature type="region of interest" description="Disordered" evidence="1">
    <location>
        <begin position="74"/>
        <end position="236"/>
    </location>
</feature>
<sequence length="236" mass="25267">MLQYAGYQPQKNYNFNFEKFFSQFPGFNAPQRSPPSTFSSNPSMPSSSSSSIFNVYGQDAEAFGSAIGKSIGQRIQQAFSQQDPTYDIQFTPPSSPTSSSSATSSASSSYASMSPSTSSSSSYPSSYGSSIPSSPYPTSPSTYQPTSSWPSTHPPEDLPTVQQAFQAQQQSYGSTPSIPQSLVSNSNGFGGLPGLLPPPSNKNQNSDCPWCSQSGGYRGKRIPSGEEEEKKKDEKL</sequence>
<feature type="compositionally biased region" description="Low complexity" evidence="1">
    <location>
        <begin position="96"/>
        <end position="133"/>
    </location>
</feature>
<evidence type="ECO:0000313" key="2">
    <source>
        <dbReference type="EMBL" id="KAF1769444.1"/>
    </source>
</evidence>
<organism evidence="2 3">
    <name type="scientific">Caenorhabditis remanei</name>
    <name type="common">Caenorhabditis vulgaris</name>
    <dbReference type="NCBI Taxonomy" id="31234"/>
    <lineage>
        <taxon>Eukaryota</taxon>
        <taxon>Metazoa</taxon>
        <taxon>Ecdysozoa</taxon>
        <taxon>Nematoda</taxon>
        <taxon>Chromadorea</taxon>
        <taxon>Rhabditida</taxon>
        <taxon>Rhabditina</taxon>
        <taxon>Rhabditomorpha</taxon>
        <taxon>Rhabditoidea</taxon>
        <taxon>Rhabditidae</taxon>
        <taxon>Peloderinae</taxon>
        <taxon>Caenorhabditis</taxon>
    </lineage>
</organism>
<dbReference type="EMBL" id="WUAV01000001">
    <property type="protein sequence ID" value="KAF1769444.1"/>
    <property type="molecule type" value="Genomic_DNA"/>
</dbReference>
<dbReference type="RefSeq" id="XP_003111222.2">
    <property type="nucleotide sequence ID" value="XM_003111174.2"/>
</dbReference>
<dbReference type="KEGG" id="crq:GCK72_001261"/>
<evidence type="ECO:0000256" key="1">
    <source>
        <dbReference type="SAM" id="MobiDB-lite"/>
    </source>
</evidence>
<dbReference type="GeneID" id="9811000"/>
<reference evidence="2 3" key="1">
    <citation type="submission" date="2019-12" db="EMBL/GenBank/DDBJ databases">
        <title>Chromosome-level assembly of the Caenorhabditis remanei genome.</title>
        <authorList>
            <person name="Teterina A.A."/>
            <person name="Willis J.H."/>
            <person name="Phillips P.C."/>
        </authorList>
    </citation>
    <scope>NUCLEOTIDE SEQUENCE [LARGE SCALE GENOMIC DNA]</scope>
    <source>
        <strain evidence="2 3">PX506</strain>
        <tissue evidence="2">Whole organism</tissue>
    </source>
</reference>